<gene>
    <name evidence="2" type="ORF">PQU92_09595</name>
</gene>
<keyword evidence="3" id="KW-1185">Reference proteome</keyword>
<accession>A0ABT5HU77</accession>
<reference evidence="2 3" key="1">
    <citation type="submission" date="2023-01" db="EMBL/GenBank/DDBJ databases">
        <title>Novel species of the genus Asticcacaulis isolated from rivers.</title>
        <authorList>
            <person name="Lu H."/>
        </authorList>
    </citation>
    <scope>NUCLEOTIDE SEQUENCE [LARGE SCALE GENOMIC DNA]</scope>
    <source>
        <strain evidence="2 3">BYS171W</strain>
    </source>
</reference>
<evidence type="ECO:0000313" key="3">
    <source>
        <dbReference type="Proteomes" id="UP001214854"/>
    </source>
</evidence>
<dbReference type="EMBL" id="JAQQKX010000006">
    <property type="protein sequence ID" value="MDC7683529.1"/>
    <property type="molecule type" value="Genomic_DNA"/>
</dbReference>
<feature type="signal peptide" evidence="1">
    <location>
        <begin position="1"/>
        <end position="29"/>
    </location>
</feature>
<name>A0ABT5HU77_9CAUL</name>
<evidence type="ECO:0000313" key="2">
    <source>
        <dbReference type="EMBL" id="MDC7683529.1"/>
    </source>
</evidence>
<dbReference type="RefSeq" id="WP_272747994.1">
    <property type="nucleotide sequence ID" value="NZ_JAQQKX010000006.1"/>
</dbReference>
<comment type="caution">
    <text evidence="2">The sequence shown here is derived from an EMBL/GenBank/DDBJ whole genome shotgun (WGS) entry which is preliminary data.</text>
</comment>
<feature type="chain" id="PRO_5045682591" evidence="1">
    <location>
        <begin position="30"/>
        <end position="141"/>
    </location>
</feature>
<keyword evidence="1" id="KW-0732">Signal</keyword>
<sequence length="141" mass="15174">MIRNRALGLTGAIIAGLGALALVPQVSGAQDAAPSGEKMRRCINGPGLDTHVLDENTLLVQENGRSGMLVKVEGCRLNPYDVLVFEWRGMQQICDPIDIQLSVKLSGSNIRTPCFVQTATPVAAEEAKVLAKQKYQRTPTT</sequence>
<proteinExistence type="predicted"/>
<evidence type="ECO:0000256" key="1">
    <source>
        <dbReference type="SAM" id="SignalP"/>
    </source>
</evidence>
<organism evidence="2 3">
    <name type="scientific">Asticcacaulis aquaticus</name>
    <dbReference type="NCBI Taxonomy" id="2984212"/>
    <lineage>
        <taxon>Bacteria</taxon>
        <taxon>Pseudomonadati</taxon>
        <taxon>Pseudomonadota</taxon>
        <taxon>Alphaproteobacteria</taxon>
        <taxon>Caulobacterales</taxon>
        <taxon>Caulobacteraceae</taxon>
        <taxon>Asticcacaulis</taxon>
    </lineage>
</organism>
<protein>
    <submittedName>
        <fullName evidence="2">Uncharacterized protein</fullName>
    </submittedName>
</protein>
<dbReference type="Proteomes" id="UP001214854">
    <property type="component" value="Unassembled WGS sequence"/>
</dbReference>